<feature type="domain" description="GGDEF" evidence="1">
    <location>
        <begin position="25"/>
        <end position="94"/>
    </location>
</feature>
<evidence type="ECO:0000313" key="2">
    <source>
        <dbReference type="EMBL" id="RMN33663.1"/>
    </source>
</evidence>
<reference evidence="2 3" key="1">
    <citation type="submission" date="2018-08" db="EMBL/GenBank/DDBJ databases">
        <title>Recombination of ecologically and evolutionarily significant loci maintains genetic cohesion in the Pseudomonas syringae species complex.</title>
        <authorList>
            <person name="Dillon M."/>
            <person name="Thakur S."/>
            <person name="Almeida R.N.D."/>
            <person name="Weir B.S."/>
            <person name="Guttman D.S."/>
        </authorList>
    </citation>
    <scope>NUCLEOTIDE SEQUENCE [LARGE SCALE GENOMIC DNA]</scope>
    <source>
        <strain evidence="2 3">ICMP 2821</strain>
    </source>
</reference>
<dbReference type="EMBL" id="RBOW01000361">
    <property type="protein sequence ID" value="RMN33663.1"/>
    <property type="molecule type" value="Genomic_DNA"/>
</dbReference>
<dbReference type="Pfam" id="PF00990">
    <property type="entry name" value="GGDEF"/>
    <property type="match status" value="1"/>
</dbReference>
<dbReference type="NCBIfam" id="TIGR00254">
    <property type="entry name" value="GGDEF"/>
    <property type="match status" value="1"/>
</dbReference>
<evidence type="ECO:0000313" key="3">
    <source>
        <dbReference type="Proteomes" id="UP000281372"/>
    </source>
</evidence>
<dbReference type="PANTHER" id="PTHR46663">
    <property type="entry name" value="DIGUANYLATE CYCLASE DGCT-RELATED"/>
    <property type="match status" value="1"/>
</dbReference>
<dbReference type="InterPro" id="IPR052163">
    <property type="entry name" value="DGC-Regulatory_Protein"/>
</dbReference>
<dbReference type="RefSeq" id="WP_122377805.1">
    <property type="nucleotide sequence ID" value="NZ_RBOW01000361.1"/>
</dbReference>
<protein>
    <submittedName>
        <fullName evidence="2">GAF domain/GGDEF domain/EAL domain-containing protein</fullName>
    </submittedName>
</protein>
<feature type="non-terminal residue" evidence="2">
    <location>
        <position position="94"/>
    </location>
</feature>
<accession>A0A3M3LGA2</accession>
<dbReference type="InterPro" id="IPR000160">
    <property type="entry name" value="GGDEF_dom"/>
</dbReference>
<dbReference type="PROSITE" id="PS50887">
    <property type="entry name" value="GGDEF"/>
    <property type="match status" value="1"/>
</dbReference>
<dbReference type="Gene3D" id="3.30.70.270">
    <property type="match status" value="1"/>
</dbReference>
<dbReference type="PANTHER" id="PTHR46663:SF2">
    <property type="entry name" value="GGDEF DOMAIN-CONTAINING PROTEIN"/>
    <property type="match status" value="1"/>
</dbReference>
<evidence type="ECO:0000259" key="1">
    <source>
        <dbReference type="PROSITE" id="PS50887"/>
    </source>
</evidence>
<comment type="caution">
    <text evidence="2">The sequence shown here is derived from an EMBL/GenBank/DDBJ whole genome shotgun (WGS) entry which is preliminary data.</text>
</comment>
<feature type="non-terminal residue" evidence="2">
    <location>
        <position position="1"/>
    </location>
</feature>
<dbReference type="InterPro" id="IPR029787">
    <property type="entry name" value="Nucleotide_cyclase"/>
</dbReference>
<sequence>TGLPNRSQLQQRLKQAWQDFCVQDRQLIVMFIDLDRFKMINDSLGHHCGDILLVQAAERLRSCMCEGDLLARLGGDEFAVLGINAALQTGVDIA</sequence>
<gene>
    <name evidence="2" type="ORF">ALQ64_04513</name>
</gene>
<dbReference type="SUPFAM" id="SSF55073">
    <property type="entry name" value="Nucleotide cyclase"/>
    <property type="match status" value="1"/>
</dbReference>
<dbReference type="Proteomes" id="UP000281372">
    <property type="component" value="Unassembled WGS sequence"/>
</dbReference>
<dbReference type="SMART" id="SM00267">
    <property type="entry name" value="GGDEF"/>
    <property type="match status" value="1"/>
</dbReference>
<dbReference type="AlphaFoldDB" id="A0A3M3LGA2"/>
<proteinExistence type="predicted"/>
<dbReference type="InterPro" id="IPR043128">
    <property type="entry name" value="Rev_trsase/Diguanyl_cyclase"/>
</dbReference>
<dbReference type="CDD" id="cd01949">
    <property type="entry name" value="GGDEF"/>
    <property type="match status" value="1"/>
</dbReference>
<organism evidence="2 3">
    <name type="scientific">Pseudomonas cannabina</name>
    <dbReference type="NCBI Taxonomy" id="86840"/>
    <lineage>
        <taxon>Bacteria</taxon>
        <taxon>Pseudomonadati</taxon>
        <taxon>Pseudomonadota</taxon>
        <taxon>Gammaproteobacteria</taxon>
        <taxon>Pseudomonadales</taxon>
        <taxon>Pseudomonadaceae</taxon>
        <taxon>Pseudomonas</taxon>
    </lineage>
</organism>
<name>A0A3M3LGA2_PSECA</name>